<protein>
    <submittedName>
        <fullName evidence="2">Uncharacterized protein</fullName>
    </submittedName>
</protein>
<accession>A0ABY6N5I2</accession>
<feature type="compositionally biased region" description="Basic and acidic residues" evidence="1">
    <location>
        <begin position="1"/>
        <end position="11"/>
    </location>
</feature>
<keyword evidence="3" id="KW-1185">Reference proteome</keyword>
<dbReference type="EMBL" id="CP100390">
    <property type="protein sequence ID" value="UZE97247.1"/>
    <property type="molecule type" value="Genomic_DNA"/>
</dbReference>
<feature type="compositionally biased region" description="Polar residues" evidence="1">
    <location>
        <begin position="15"/>
        <end position="24"/>
    </location>
</feature>
<reference evidence="2" key="1">
    <citation type="submission" date="2022-06" db="EMBL/GenBank/DDBJ databases">
        <title>Alkalimarinus sp. nov., isolated from gut of a Alitta virens.</title>
        <authorList>
            <person name="Yang A.I."/>
            <person name="Shin N.-R."/>
        </authorList>
    </citation>
    <scope>NUCLEOTIDE SEQUENCE</scope>
    <source>
        <strain evidence="2">A2M4</strain>
    </source>
</reference>
<name>A0ABY6N5I2_9ALTE</name>
<proteinExistence type="predicted"/>
<organism evidence="2 3">
    <name type="scientific">Alkalimarinus alittae</name>
    <dbReference type="NCBI Taxonomy" id="2961619"/>
    <lineage>
        <taxon>Bacteria</taxon>
        <taxon>Pseudomonadati</taxon>
        <taxon>Pseudomonadota</taxon>
        <taxon>Gammaproteobacteria</taxon>
        <taxon>Alteromonadales</taxon>
        <taxon>Alteromonadaceae</taxon>
        <taxon>Alkalimarinus</taxon>
    </lineage>
</organism>
<dbReference type="RefSeq" id="WP_265048726.1">
    <property type="nucleotide sequence ID" value="NZ_CP100390.1"/>
</dbReference>
<feature type="region of interest" description="Disordered" evidence="1">
    <location>
        <begin position="1"/>
        <end position="72"/>
    </location>
</feature>
<evidence type="ECO:0000313" key="3">
    <source>
        <dbReference type="Proteomes" id="UP001163739"/>
    </source>
</evidence>
<dbReference type="Proteomes" id="UP001163739">
    <property type="component" value="Chromosome"/>
</dbReference>
<evidence type="ECO:0000313" key="2">
    <source>
        <dbReference type="EMBL" id="UZE97247.1"/>
    </source>
</evidence>
<feature type="compositionally biased region" description="Polar residues" evidence="1">
    <location>
        <begin position="33"/>
        <end position="48"/>
    </location>
</feature>
<gene>
    <name evidence="2" type="ORF">NKI27_05720</name>
</gene>
<evidence type="ECO:0000256" key="1">
    <source>
        <dbReference type="SAM" id="MobiDB-lite"/>
    </source>
</evidence>
<sequence length="115" mass="12329">MSKWSDKELLKKVKSGSSTQSSIAKSVLKNRGYSENNQTQPSRETSPVSPAKKKRTETKTTPAYREGDSDKTKTTIVLSAPCQAEEKLAGLPQVKQGVLGTSPPNVTLIATAHAS</sequence>